<evidence type="ECO:0000313" key="3">
    <source>
        <dbReference type="RefSeq" id="XP_002741846.1"/>
    </source>
</evidence>
<dbReference type="Proteomes" id="UP000694865">
    <property type="component" value="Unplaced"/>
</dbReference>
<organism evidence="2 3">
    <name type="scientific">Saccoglossus kowalevskii</name>
    <name type="common">Acorn worm</name>
    <dbReference type="NCBI Taxonomy" id="10224"/>
    <lineage>
        <taxon>Eukaryota</taxon>
        <taxon>Metazoa</taxon>
        <taxon>Hemichordata</taxon>
        <taxon>Enteropneusta</taxon>
        <taxon>Harrimaniidae</taxon>
        <taxon>Saccoglossus</taxon>
    </lineage>
</organism>
<evidence type="ECO:0000313" key="2">
    <source>
        <dbReference type="Proteomes" id="UP000694865"/>
    </source>
</evidence>
<dbReference type="SUPFAM" id="SSF47473">
    <property type="entry name" value="EF-hand"/>
    <property type="match status" value="4"/>
</dbReference>
<protein>
    <submittedName>
        <fullName evidence="3">Uncharacterized protein LOC100373451</fullName>
    </submittedName>
</protein>
<dbReference type="Gene3D" id="1.10.238.10">
    <property type="entry name" value="EF-hand"/>
    <property type="match status" value="5"/>
</dbReference>
<sequence length="929" mass="108556">MPARSVTHLEDQIRTQLLSKRVRVTEFFKDYDRLRSGYMTISQFKRVLDQSFGIQLGPEDEQCLLDKYADKNDGTVNYRYFSEVIEASFQPNDLKTNPMAKTVEPAPYLGTQRSVRLLSPTTQSQCDAILHRMIPFYKYHGINIRTCYEDFDRHHNGLVTESQFYRSFPGPPDVTEQEMRILASKYLDPSKASLCNYLNFHNDVEALKSQMVEDFEYQTSPPSTGYNIPGKTAEPRSLEDVFDKIRVAVYKNGIRTTEFFRDHDKLRSYIITENQFICGLSLAVGKEAQLSRSDIQKVVDFYKIPDGRVRYKEFCDLMENAFNEPGLEKNPTLDVQRPAKGALSRYLNPLNDEEEARVAVILQEMSETCQKRRLMMYAYFKDYDRSKAYTRNITFAQFGRILHFLSLHVQSEDFKLLCRKFEDPERRGDVNYPAFVQAVDREFVGFTIDSNDAPKLAERPKTPINMKPVDISKISIPELTGKIRHHVLVNRIRVNEYFQDFDQLRTGSISQTRFRMGLSAMGLSAIGQLNLTDSDFLALAYHYSDPNKPGNVLWQDFMVEIETVFTQVKPNLEKTPTVQVPSPESFMVSKPGTLDWRRVTDEENQLVEAVMDRMRQRAMQRRVLAKPCFQDFDRHNRGYVTGSQFRQCLTYLSLSATEQEAAVLQKKYFDQAGFNYLRFLEDLQPSEKPEMKYQTRLKELELVNNRVFSLEKNSCTDLDAVLTKIKSQVMKKRIRILEFLRDYDKLRTGRMKKETFRRALDPANLGLKGSEVSILENAFESQRDPGYVEYLLFNDEIESIFTIKNLEKDPLVTPKQFSVPIEIDQNVLTDVEEPVYNKTMEKLSEKVRMRRMQLFPLFEDYDRVHNGTVSRSQFRRVLTELELSSMVNEREFQILYKKYDVKIGDKDDVNYIAFCDNIYELAHFEWRKP</sequence>
<dbReference type="InterPro" id="IPR002048">
    <property type="entry name" value="EF_hand_dom"/>
</dbReference>
<keyword evidence="2" id="KW-1185">Reference proteome</keyword>
<feature type="domain" description="EF-hand" evidence="1">
    <location>
        <begin position="23"/>
        <end position="51"/>
    </location>
</feature>
<feature type="domain" description="EF-hand" evidence="1">
    <location>
        <begin position="493"/>
        <end position="521"/>
    </location>
</feature>
<dbReference type="SMART" id="SM00054">
    <property type="entry name" value="EFh"/>
    <property type="match status" value="4"/>
</dbReference>
<name>A0ABM0H137_SACKO</name>
<dbReference type="InterPro" id="IPR052603">
    <property type="entry name" value="EFCB6"/>
</dbReference>
<accession>A0ABM0H137</accession>
<dbReference type="GeneID" id="100373451"/>
<reference evidence="3" key="1">
    <citation type="submission" date="2025-08" db="UniProtKB">
        <authorList>
            <consortium name="RefSeq"/>
        </authorList>
    </citation>
    <scope>IDENTIFICATION</scope>
    <source>
        <tissue evidence="3">Testes</tissue>
    </source>
</reference>
<feature type="domain" description="EF-hand" evidence="1">
    <location>
        <begin position="624"/>
        <end position="652"/>
    </location>
</feature>
<proteinExistence type="predicted"/>
<evidence type="ECO:0000259" key="1">
    <source>
        <dbReference type="SMART" id="SM00054"/>
    </source>
</evidence>
<dbReference type="InterPro" id="IPR011992">
    <property type="entry name" value="EF-hand-dom_pair"/>
</dbReference>
<dbReference type="RefSeq" id="XP_002741846.1">
    <property type="nucleotide sequence ID" value="XM_002741800.2"/>
</dbReference>
<gene>
    <name evidence="3" type="primary">LOC100373451</name>
</gene>
<feature type="domain" description="EF-hand" evidence="1">
    <location>
        <begin position="853"/>
        <end position="881"/>
    </location>
</feature>
<dbReference type="PANTHER" id="PTHR20875">
    <property type="entry name" value="EF-HAND CALCIUM-BINDING DOMAIN-CONTAINING PROTEIN 6-RELATED"/>
    <property type="match status" value="1"/>
</dbReference>
<dbReference type="PANTHER" id="PTHR20875:SF0">
    <property type="entry name" value="GH12158P"/>
    <property type="match status" value="1"/>
</dbReference>